<evidence type="ECO:0000256" key="3">
    <source>
        <dbReference type="ARBA" id="ARBA00022692"/>
    </source>
</evidence>
<dbReference type="GO" id="GO:0016020">
    <property type="term" value="C:membrane"/>
    <property type="evidence" value="ECO:0007669"/>
    <property type="project" value="UniProtKB-SubCell"/>
</dbReference>
<dbReference type="RefSeq" id="WP_191252187.1">
    <property type="nucleotide sequence ID" value="NZ_BNCI01000002.1"/>
</dbReference>
<dbReference type="Proteomes" id="UP000630923">
    <property type="component" value="Unassembled WGS sequence"/>
</dbReference>
<dbReference type="InterPro" id="IPR047218">
    <property type="entry name" value="YocR/YhdH-like"/>
</dbReference>
<keyword evidence="3 6" id="KW-0812">Transmembrane</keyword>
<reference evidence="7" key="1">
    <citation type="journal article" date="2014" name="Int. J. Syst. Evol. Microbiol.">
        <title>Complete genome sequence of Corynebacterium casei LMG S-19264T (=DSM 44701T), isolated from a smear-ripened cheese.</title>
        <authorList>
            <consortium name="US DOE Joint Genome Institute (JGI-PGF)"/>
            <person name="Walter F."/>
            <person name="Albersmeier A."/>
            <person name="Kalinowski J."/>
            <person name="Ruckert C."/>
        </authorList>
    </citation>
    <scope>NUCLEOTIDE SEQUENCE</scope>
    <source>
        <strain evidence="7">KCTC 42590</strain>
    </source>
</reference>
<name>A0A919ASA9_9PROT</name>
<keyword evidence="4 6" id="KW-1133">Transmembrane helix</keyword>
<proteinExistence type="predicted"/>
<dbReference type="InterPro" id="IPR037272">
    <property type="entry name" value="SNS_sf"/>
</dbReference>
<keyword evidence="5 6" id="KW-0472">Membrane</keyword>
<evidence type="ECO:0000313" key="7">
    <source>
        <dbReference type="EMBL" id="GHF24004.1"/>
    </source>
</evidence>
<feature type="transmembrane region" description="Helical" evidence="6">
    <location>
        <begin position="396"/>
        <end position="413"/>
    </location>
</feature>
<feature type="transmembrane region" description="Helical" evidence="6">
    <location>
        <begin position="180"/>
        <end position="205"/>
    </location>
</feature>
<gene>
    <name evidence="7" type="ORF">GCM10017044_18230</name>
</gene>
<evidence type="ECO:0000256" key="1">
    <source>
        <dbReference type="ARBA" id="ARBA00004141"/>
    </source>
</evidence>
<feature type="transmembrane region" description="Helical" evidence="6">
    <location>
        <begin position="48"/>
        <end position="71"/>
    </location>
</feature>
<feature type="transmembrane region" description="Helical" evidence="6">
    <location>
        <begin position="428"/>
        <end position="451"/>
    </location>
</feature>
<dbReference type="PRINTS" id="PR00176">
    <property type="entry name" value="NANEUSMPORT"/>
</dbReference>
<keyword evidence="2" id="KW-0813">Transport</keyword>
<feature type="transmembrane region" description="Helical" evidence="6">
    <location>
        <begin position="257"/>
        <end position="280"/>
    </location>
</feature>
<dbReference type="InterPro" id="IPR000175">
    <property type="entry name" value="Na/ntran_symport"/>
</dbReference>
<dbReference type="AlphaFoldDB" id="A0A919ASA9"/>
<dbReference type="Pfam" id="PF00209">
    <property type="entry name" value="SNF"/>
    <property type="match status" value="2"/>
</dbReference>
<dbReference type="SUPFAM" id="SSF161070">
    <property type="entry name" value="SNF-like"/>
    <property type="match status" value="1"/>
</dbReference>
<dbReference type="CDD" id="cd10336">
    <property type="entry name" value="SLC6sbd_Tyt1-Like"/>
    <property type="match status" value="1"/>
</dbReference>
<comment type="caution">
    <text evidence="7">The sequence shown here is derived from an EMBL/GenBank/DDBJ whole genome shotgun (WGS) entry which is preliminary data.</text>
</comment>
<evidence type="ECO:0000256" key="4">
    <source>
        <dbReference type="ARBA" id="ARBA00022989"/>
    </source>
</evidence>
<comment type="subcellular location">
    <subcellularLocation>
        <location evidence="1">Membrane</location>
        <topology evidence="1">Multi-pass membrane protein</topology>
    </subcellularLocation>
</comment>
<dbReference type="EMBL" id="BNCI01000002">
    <property type="protein sequence ID" value="GHF24004.1"/>
    <property type="molecule type" value="Genomic_DNA"/>
</dbReference>
<sequence length="455" mass="48386">MSNPNSLPKFSSRLAFILVTAGAAVGLGNVWSFTYVAGKNGGGGFVLIYLLALALVAAPVFMAELLLGRLGKASPPTSLRSLQKQSGSRLPWAPAVWLGVVSQIVILGYYSVIAGQAMHYIFVSLTGGFSAVSAEDVAALDSSFKAGPLLPLVWSGLFCAATALIVSADVRSGLERAGKLLMPALFIMLIGLVIYAALVGDFAAATNFMFGFSDITLTPRVVMEAVGQAFFTLSVGVGGIMMYGAYMGDNVRLPRAVLWIVAMDLLVAIVAGLAVFSFVFGFDVEPAAGPGLVFLTLPIAFGQLPAGSIVACIFFTLLVFAAITSAISMIAPAVQRMEESGIARYKSAWLVVSIAFFFSFLTAMSLTDWQHVFPLAALGFDGMTWFDLMREFTNNIVLPVGAFAFALMVGWGVGRDRVRAALPMEDTIFFALWFQVVRYLVPVAIAALFVYSLGL</sequence>
<protein>
    <submittedName>
        <fullName evidence="7">Sodium-dependent transporter</fullName>
    </submittedName>
</protein>
<dbReference type="PANTHER" id="PTHR42948:SF1">
    <property type="entry name" value="TRANSPORTER"/>
    <property type="match status" value="1"/>
</dbReference>
<dbReference type="PROSITE" id="PS50267">
    <property type="entry name" value="NA_NEUROTRAN_SYMP_3"/>
    <property type="match status" value="1"/>
</dbReference>
<evidence type="ECO:0000256" key="6">
    <source>
        <dbReference type="SAM" id="Phobius"/>
    </source>
</evidence>
<feature type="transmembrane region" description="Helical" evidence="6">
    <location>
        <begin position="149"/>
        <end position="168"/>
    </location>
</feature>
<feature type="transmembrane region" description="Helical" evidence="6">
    <location>
        <begin position="300"/>
        <end position="327"/>
    </location>
</feature>
<evidence type="ECO:0000313" key="8">
    <source>
        <dbReference type="Proteomes" id="UP000630923"/>
    </source>
</evidence>
<dbReference type="PANTHER" id="PTHR42948">
    <property type="entry name" value="TRANSPORTER"/>
    <property type="match status" value="1"/>
</dbReference>
<evidence type="ECO:0000256" key="5">
    <source>
        <dbReference type="ARBA" id="ARBA00023136"/>
    </source>
</evidence>
<dbReference type="NCBIfam" id="NF037979">
    <property type="entry name" value="Na_transp"/>
    <property type="match status" value="1"/>
</dbReference>
<accession>A0A919ASA9</accession>
<evidence type="ECO:0000256" key="2">
    <source>
        <dbReference type="ARBA" id="ARBA00022448"/>
    </source>
</evidence>
<organism evidence="7 8">
    <name type="scientific">Kordiimonas sediminis</name>
    <dbReference type="NCBI Taxonomy" id="1735581"/>
    <lineage>
        <taxon>Bacteria</taxon>
        <taxon>Pseudomonadati</taxon>
        <taxon>Pseudomonadota</taxon>
        <taxon>Alphaproteobacteria</taxon>
        <taxon>Kordiimonadales</taxon>
        <taxon>Kordiimonadaceae</taxon>
        <taxon>Kordiimonas</taxon>
    </lineage>
</organism>
<feature type="transmembrane region" description="Helical" evidence="6">
    <location>
        <begin position="225"/>
        <end position="245"/>
    </location>
</feature>
<feature type="transmembrane region" description="Helical" evidence="6">
    <location>
        <begin position="92"/>
        <end position="112"/>
    </location>
</feature>
<feature type="transmembrane region" description="Helical" evidence="6">
    <location>
        <begin position="348"/>
        <end position="366"/>
    </location>
</feature>
<keyword evidence="8" id="KW-1185">Reference proteome</keyword>
<reference evidence="7" key="2">
    <citation type="submission" date="2020-09" db="EMBL/GenBank/DDBJ databases">
        <authorList>
            <person name="Sun Q."/>
            <person name="Kim S."/>
        </authorList>
    </citation>
    <scope>NUCLEOTIDE SEQUENCE</scope>
    <source>
        <strain evidence="7">KCTC 42590</strain>
    </source>
</reference>